<keyword evidence="2" id="KW-1185">Reference proteome</keyword>
<dbReference type="EMBL" id="JANHOG010001724">
    <property type="protein sequence ID" value="KAJ3532561.1"/>
    <property type="molecule type" value="Genomic_DNA"/>
</dbReference>
<proteinExistence type="predicted"/>
<accession>A0ACC1S644</accession>
<protein>
    <submittedName>
        <fullName evidence="1">Uncharacterized protein</fullName>
    </submittedName>
</protein>
<sequence>MSATSEKRIWFITGTSTGIGRALTESVLAAGEIVVAAARNPAALAELQSRYPDPKLVVCQVDVTNVDQITKAFETIKERFGRLDVVVNNAGYSMCGEIEGIPDDAARRLLEVDFWGPVNICKQAVKFFREVNPSGRGGRIVNLSSIAGYMANPCLAFYSAAKFALEGFTQSLNQEMAPEWNIKAIILEVGGVTETGVVDNLVRFPSPPAYSDPSSPTQVFQELAFGENRVWIGRKDRVAKAIIRIVGEPEPPLRLQLGSDSWLLVNMTAKQTLEDSKKWEDLSHSTNADGYDKQVVMKMFGMHARHDIIVDLRNDIQPKNQ</sequence>
<dbReference type="Proteomes" id="UP001148662">
    <property type="component" value="Unassembled WGS sequence"/>
</dbReference>
<gene>
    <name evidence="1" type="ORF">NM688_g7400</name>
</gene>
<evidence type="ECO:0000313" key="1">
    <source>
        <dbReference type="EMBL" id="KAJ3532561.1"/>
    </source>
</evidence>
<organism evidence="1 2">
    <name type="scientific">Phlebia brevispora</name>
    <dbReference type="NCBI Taxonomy" id="194682"/>
    <lineage>
        <taxon>Eukaryota</taxon>
        <taxon>Fungi</taxon>
        <taxon>Dikarya</taxon>
        <taxon>Basidiomycota</taxon>
        <taxon>Agaricomycotina</taxon>
        <taxon>Agaricomycetes</taxon>
        <taxon>Polyporales</taxon>
        <taxon>Meruliaceae</taxon>
        <taxon>Phlebia</taxon>
    </lineage>
</organism>
<reference evidence="1" key="1">
    <citation type="submission" date="2022-07" db="EMBL/GenBank/DDBJ databases">
        <title>Genome Sequence of Phlebia brevispora.</title>
        <authorList>
            <person name="Buettner E."/>
        </authorList>
    </citation>
    <scope>NUCLEOTIDE SEQUENCE</scope>
    <source>
        <strain evidence="1">MPL23</strain>
    </source>
</reference>
<evidence type="ECO:0000313" key="2">
    <source>
        <dbReference type="Proteomes" id="UP001148662"/>
    </source>
</evidence>
<comment type="caution">
    <text evidence="1">The sequence shown here is derived from an EMBL/GenBank/DDBJ whole genome shotgun (WGS) entry which is preliminary data.</text>
</comment>
<name>A0ACC1S644_9APHY</name>